<feature type="transmembrane region" description="Helical" evidence="2">
    <location>
        <begin position="122"/>
        <end position="142"/>
    </location>
</feature>
<evidence type="ECO:0000256" key="2">
    <source>
        <dbReference type="SAM" id="Phobius"/>
    </source>
</evidence>
<organism evidence="3 4">
    <name type="scientific">Microbacterium protaetiae</name>
    <dbReference type="NCBI Taxonomy" id="2509458"/>
    <lineage>
        <taxon>Bacteria</taxon>
        <taxon>Bacillati</taxon>
        <taxon>Actinomycetota</taxon>
        <taxon>Actinomycetes</taxon>
        <taxon>Micrococcales</taxon>
        <taxon>Microbacteriaceae</taxon>
        <taxon>Microbacterium</taxon>
    </lineage>
</organism>
<feature type="transmembrane region" description="Helical" evidence="2">
    <location>
        <begin position="407"/>
        <end position="425"/>
    </location>
</feature>
<feature type="compositionally biased region" description="Polar residues" evidence="1">
    <location>
        <begin position="247"/>
        <end position="273"/>
    </location>
</feature>
<feature type="transmembrane region" description="Helical" evidence="2">
    <location>
        <begin position="346"/>
        <end position="367"/>
    </location>
</feature>
<feature type="transmembrane region" description="Helical" evidence="2">
    <location>
        <begin position="29"/>
        <end position="51"/>
    </location>
</feature>
<feature type="transmembrane region" description="Helical" evidence="2">
    <location>
        <begin position="431"/>
        <end position="447"/>
    </location>
</feature>
<evidence type="ECO:0000256" key="1">
    <source>
        <dbReference type="SAM" id="MobiDB-lite"/>
    </source>
</evidence>
<dbReference type="GO" id="GO:0015293">
    <property type="term" value="F:symporter activity"/>
    <property type="evidence" value="ECO:0007669"/>
    <property type="project" value="InterPro"/>
</dbReference>
<feature type="transmembrane region" description="Helical" evidence="2">
    <location>
        <begin position="485"/>
        <end position="504"/>
    </location>
</feature>
<dbReference type="InterPro" id="IPR039672">
    <property type="entry name" value="MFS_2"/>
</dbReference>
<evidence type="ECO:0000313" key="3">
    <source>
        <dbReference type="EMBL" id="QAY59946.1"/>
    </source>
</evidence>
<dbReference type="AlphaFoldDB" id="A0A4P6EDX0"/>
<dbReference type="SUPFAM" id="SSF103473">
    <property type="entry name" value="MFS general substrate transporter"/>
    <property type="match status" value="1"/>
</dbReference>
<dbReference type="PANTHER" id="PTHR11328">
    <property type="entry name" value="MAJOR FACILITATOR SUPERFAMILY DOMAIN-CONTAINING PROTEIN"/>
    <property type="match status" value="1"/>
</dbReference>
<gene>
    <name evidence="3" type="ORF">ET475_08020</name>
</gene>
<feature type="transmembrane region" description="Helical" evidence="2">
    <location>
        <begin position="516"/>
        <end position="540"/>
    </location>
</feature>
<dbReference type="KEGG" id="mprt:ET475_08020"/>
<dbReference type="RefSeq" id="WP_129388338.1">
    <property type="nucleotide sequence ID" value="NZ_CP035494.1"/>
</dbReference>
<dbReference type="OrthoDB" id="3717977at2"/>
<proteinExistence type="predicted"/>
<dbReference type="InterPro" id="IPR036259">
    <property type="entry name" value="MFS_trans_sf"/>
</dbReference>
<keyword evidence="2" id="KW-0812">Transmembrane</keyword>
<feature type="compositionally biased region" description="Polar residues" evidence="1">
    <location>
        <begin position="281"/>
        <end position="301"/>
    </location>
</feature>
<keyword evidence="4" id="KW-1185">Reference proteome</keyword>
<feature type="transmembrane region" description="Helical" evidence="2">
    <location>
        <begin position="193"/>
        <end position="214"/>
    </location>
</feature>
<feature type="region of interest" description="Disordered" evidence="1">
    <location>
        <begin position="223"/>
        <end position="322"/>
    </location>
</feature>
<feature type="transmembrane region" description="Helical" evidence="2">
    <location>
        <begin position="163"/>
        <end position="181"/>
    </location>
</feature>
<dbReference type="Gene3D" id="1.20.1250.20">
    <property type="entry name" value="MFS general substrate transporter like domains"/>
    <property type="match status" value="2"/>
</dbReference>
<protein>
    <submittedName>
        <fullName evidence="3">MFS transporter</fullName>
    </submittedName>
</protein>
<dbReference type="Proteomes" id="UP000293995">
    <property type="component" value="Chromosome"/>
</dbReference>
<evidence type="ECO:0000313" key="4">
    <source>
        <dbReference type="Proteomes" id="UP000293995"/>
    </source>
</evidence>
<sequence>MSIDAPDAAAPETAASRAPRLRPSVITRYAIGSIGTGGFATLPGLVLTYYLTDSLGVAAIVAGIVITAAKVWDVIIDPIVGALSDRDRARHGTRRRLMLVGACTIWLFFALTFATPPALGPVLGAIWVLVAFLLTATAFSLFQVPYIALPAELTPGYNERTRLLTWRVVVLTLAILLFGAGGPALRRLGGDPATGYLIMGAVAGIVLTVGMLVATTVAKHAGAGAASALGGSDRGRGGVSTRAFGPRSTTENGPDPHSTTENGPGPRSTTGDGPDPHSTTENEANPRSTTGNGSAPHSTPENRPGLHPTNENGLEPRSATGRLNIRAQYAEGIDTLRRSAPFRTLLSAYLLQALATGLMLTGAQYVATWVLHSEAAVELLFAALIAPAFLAAPVWGAIAARLGKERTFAYASVLFALAALSLLGLRFAPGAWAYAPVAVAGIAYAGMQSLPMAMLPDVISHDERAHGPGRAGTFSGVWTAGETTGMALGATVLSIILAVTGYVSSTADMTVTQPDAAVTGIVVSFSAVPAVLIVLSLVALGRYRLRRSDIEPGHTAPGATGSHGS</sequence>
<feature type="transmembrane region" description="Helical" evidence="2">
    <location>
        <begin position="379"/>
        <end position="400"/>
    </location>
</feature>
<keyword evidence="2" id="KW-1133">Transmembrane helix</keyword>
<dbReference type="Pfam" id="PF13347">
    <property type="entry name" value="MFS_2"/>
    <property type="match status" value="2"/>
</dbReference>
<feature type="transmembrane region" description="Helical" evidence="2">
    <location>
        <begin position="97"/>
        <end position="116"/>
    </location>
</feature>
<dbReference type="GO" id="GO:0005886">
    <property type="term" value="C:plasma membrane"/>
    <property type="evidence" value="ECO:0007669"/>
    <property type="project" value="TreeGrafter"/>
</dbReference>
<dbReference type="PANTHER" id="PTHR11328:SF24">
    <property type="entry name" value="MAJOR FACILITATOR SUPERFAMILY (MFS) PROFILE DOMAIN-CONTAINING PROTEIN"/>
    <property type="match status" value="1"/>
</dbReference>
<reference evidence="3 4" key="1">
    <citation type="submission" date="2019-01" db="EMBL/GenBank/DDBJ databases">
        <title>Genome sequencing of strain DFW100M-13.</title>
        <authorList>
            <person name="Heo J."/>
            <person name="Kim S.-J."/>
            <person name="Kim J.-S."/>
            <person name="Hong S.-B."/>
            <person name="Kwon S.-W."/>
        </authorList>
    </citation>
    <scope>NUCLEOTIDE SEQUENCE [LARGE SCALE GENOMIC DNA]</scope>
    <source>
        <strain evidence="3 4">DFW100M-13</strain>
    </source>
</reference>
<keyword evidence="2" id="KW-0472">Membrane</keyword>
<dbReference type="GO" id="GO:0008643">
    <property type="term" value="P:carbohydrate transport"/>
    <property type="evidence" value="ECO:0007669"/>
    <property type="project" value="InterPro"/>
</dbReference>
<accession>A0A4P6EDX0</accession>
<name>A0A4P6EDX0_9MICO</name>
<dbReference type="EMBL" id="CP035494">
    <property type="protein sequence ID" value="QAY59946.1"/>
    <property type="molecule type" value="Genomic_DNA"/>
</dbReference>
<feature type="transmembrane region" description="Helical" evidence="2">
    <location>
        <begin position="57"/>
        <end position="76"/>
    </location>
</feature>